<dbReference type="InterPro" id="IPR000092">
    <property type="entry name" value="Polyprenyl_synt"/>
</dbReference>
<accession>A0A6B8VSK2</accession>
<dbReference type="GO" id="GO:0046872">
    <property type="term" value="F:metal ion binding"/>
    <property type="evidence" value="ECO:0007669"/>
    <property type="project" value="UniProtKB-KW"/>
</dbReference>
<dbReference type="PROSITE" id="PS00444">
    <property type="entry name" value="POLYPRENYL_SYNTHASE_2"/>
    <property type="match status" value="1"/>
</dbReference>
<evidence type="ECO:0000256" key="4">
    <source>
        <dbReference type="ARBA" id="ARBA00022679"/>
    </source>
</evidence>
<organism evidence="8 9">
    <name type="scientific">Corynebacterium kalinowskii</name>
    <dbReference type="NCBI Taxonomy" id="2675216"/>
    <lineage>
        <taxon>Bacteria</taxon>
        <taxon>Bacillati</taxon>
        <taxon>Actinomycetota</taxon>
        <taxon>Actinomycetes</taxon>
        <taxon>Mycobacteriales</taxon>
        <taxon>Corynebacteriaceae</taxon>
        <taxon>Corynebacterium</taxon>
    </lineage>
</organism>
<dbReference type="Gene3D" id="1.10.600.10">
    <property type="entry name" value="Farnesyl Diphosphate Synthase"/>
    <property type="match status" value="1"/>
</dbReference>
<keyword evidence="5" id="KW-0479">Metal-binding</keyword>
<comment type="pathway">
    <text evidence="2">Isoprenoid biosynthesis.</text>
</comment>
<evidence type="ECO:0000256" key="2">
    <source>
        <dbReference type="ARBA" id="ARBA00005128"/>
    </source>
</evidence>
<dbReference type="InterPro" id="IPR033749">
    <property type="entry name" value="Polyprenyl_synt_CS"/>
</dbReference>
<dbReference type="CDD" id="cd00685">
    <property type="entry name" value="Trans_IPPS_HT"/>
    <property type="match status" value="1"/>
</dbReference>
<dbReference type="RefSeq" id="WP_231580528.1">
    <property type="nucleotide sequence ID" value="NZ_CP046452.1"/>
</dbReference>
<evidence type="ECO:0000256" key="1">
    <source>
        <dbReference type="ARBA" id="ARBA00001946"/>
    </source>
</evidence>
<dbReference type="AlphaFoldDB" id="A0A6B8VSK2"/>
<dbReference type="Pfam" id="PF00348">
    <property type="entry name" value="polyprenyl_synt"/>
    <property type="match status" value="1"/>
</dbReference>
<sequence length="364" mass="38952">MTVSDAEKLTLSEFPAAVSSCLEEFFNSKRDMVMEIDPIVSQAVTLLEDMVLGGGKRMRPMFAWTGYWGAKGHEAENPNAVLRAVSALEFIQACALIHDDIIDASDTRRGSPTVHRRVEALHGTNDWKGDAADFGTGVAILIGDLALSWAEEMLQTSGLSCEALARVREPWSAMKTEVIAGQILDISVESSGNEDPDIAEKVNRFKTAAYTIERPLHIGAALADAPAPLIDAYRAFGHDIGIAFQLRDDLLGVFGDPSVTGKPAGDDLREGKRTVLFAEALKAADATDPAQAAALRAGIGATADPKELAELAGIIRELGAEDVVEKRIAELTTSGLAHLDAADMPDKLRTSLHELAIRATKRAV</sequence>
<dbReference type="PROSITE" id="PS00723">
    <property type="entry name" value="POLYPRENYL_SYNTHASE_1"/>
    <property type="match status" value="1"/>
</dbReference>
<dbReference type="SFLD" id="SFLDG01017">
    <property type="entry name" value="Polyprenyl_Transferase_Like"/>
    <property type="match status" value="1"/>
</dbReference>
<dbReference type="SUPFAM" id="SSF48576">
    <property type="entry name" value="Terpenoid synthases"/>
    <property type="match status" value="1"/>
</dbReference>
<reference evidence="9" key="1">
    <citation type="submission" date="2019-11" db="EMBL/GenBank/DDBJ databases">
        <title>Complete genome sequence of Corynebacterium kalinowskii 1959, a novel Corynebacterium species isolated from soil of a small paddock in Vilsendorf, Germany.</title>
        <authorList>
            <person name="Schaffert L."/>
            <person name="Ruwe M."/>
            <person name="Milse J."/>
            <person name="Hanuschka K."/>
            <person name="Ortseifen V."/>
            <person name="Droste J."/>
            <person name="Brandt D."/>
            <person name="Schlueter L."/>
            <person name="Kutter Y."/>
            <person name="Vinke S."/>
            <person name="Viehoefer P."/>
            <person name="Jacob L."/>
            <person name="Luebke N.-C."/>
            <person name="Schulte-Berndt E."/>
            <person name="Hain C."/>
            <person name="Linder M."/>
            <person name="Schmidt P."/>
            <person name="Wollenschlaeger L."/>
            <person name="Luttermann T."/>
            <person name="Thieme E."/>
            <person name="Hassa J."/>
            <person name="Haak M."/>
            <person name="Wittchen M."/>
            <person name="Mentz A."/>
            <person name="Persicke M."/>
            <person name="Busche T."/>
            <person name="Ruckert C."/>
        </authorList>
    </citation>
    <scope>NUCLEOTIDE SEQUENCE [LARGE SCALE GENOMIC DNA]</scope>
    <source>
        <strain evidence="9">1959</strain>
    </source>
</reference>
<dbReference type="Proteomes" id="UP000427071">
    <property type="component" value="Chromosome"/>
</dbReference>
<evidence type="ECO:0000256" key="7">
    <source>
        <dbReference type="RuleBase" id="RU004466"/>
    </source>
</evidence>
<evidence type="ECO:0000256" key="3">
    <source>
        <dbReference type="ARBA" id="ARBA00006706"/>
    </source>
</evidence>
<evidence type="ECO:0000313" key="8">
    <source>
        <dbReference type="EMBL" id="QGU01706.1"/>
    </source>
</evidence>
<evidence type="ECO:0000256" key="6">
    <source>
        <dbReference type="ARBA" id="ARBA00022842"/>
    </source>
</evidence>
<dbReference type="EC" id="2.5.1.10" evidence="8"/>
<dbReference type="PANTHER" id="PTHR12001:SF85">
    <property type="entry name" value="SHORT CHAIN ISOPRENYL DIPHOSPHATE SYNTHASE"/>
    <property type="match status" value="1"/>
</dbReference>
<evidence type="ECO:0000256" key="5">
    <source>
        <dbReference type="ARBA" id="ARBA00022723"/>
    </source>
</evidence>
<comment type="similarity">
    <text evidence="3 7">Belongs to the FPP/GGPP synthase family.</text>
</comment>
<dbReference type="SFLD" id="SFLDS00005">
    <property type="entry name" value="Isoprenoid_Synthase_Type_I"/>
    <property type="match status" value="1"/>
</dbReference>
<evidence type="ECO:0000313" key="9">
    <source>
        <dbReference type="Proteomes" id="UP000427071"/>
    </source>
</evidence>
<proteinExistence type="inferred from homology"/>
<comment type="cofactor">
    <cofactor evidence="1">
        <name>Mg(2+)</name>
        <dbReference type="ChEBI" id="CHEBI:18420"/>
    </cofactor>
</comment>
<keyword evidence="6" id="KW-0460">Magnesium</keyword>
<dbReference type="GO" id="GO:0008299">
    <property type="term" value="P:isoprenoid biosynthetic process"/>
    <property type="evidence" value="ECO:0007669"/>
    <property type="project" value="InterPro"/>
</dbReference>
<gene>
    <name evidence="8" type="ORF">CKALI_04135</name>
</gene>
<dbReference type="KEGG" id="ckw:CKALI_04135"/>
<keyword evidence="4 7" id="KW-0808">Transferase</keyword>
<dbReference type="GO" id="GO:0004337">
    <property type="term" value="F:(2E,6E)-farnesyl diphosphate synthase activity"/>
    <property type="evidence" value="ECO:0007669"/>
    <property type="project" value="UniProtKB-EC"/>
</dbReference>
<keyword evidence="9" id="KW-1185">Reference proteome</keyword>
<protein>
    <submittedName>
        <fullName evidence="8">(2E,6E)-farnesyl diphosphate synthase</fullName>
        <ecNumber evidence="8">2.5.1.10</ecNumber>
    </submittedName>
</protein>
<name>A0A6B8VSK2_9CORY</name>
<dbReference type="EMBL" id="CP046452">
    <property type="protein sequence ID" value="QGU01706.1"/>
    <property type="molecule type" value="Genomic_DNA"/>
</dbReference>
<dbReference type="InterPro" id="IPR008949">
    <property type="entry name" value="Isoprenoid_synthase_dom_sf"/>
</dbReference>
<dbReference type="PANTHER" id="PTHR12001">
    <property type="entry name" value="GERANYLGERANYL PYROPHOSPHATE SYNTHASE"/>
    <property type="match status" value="1"/>
</dbReference>